<dbReference type="CDD" id="cd04673">
    <property type="entry name" value="NUDIX_ADPRase"/>
    <property type="match status" value="1"/>
</dbReference>
<comment type="similarity">
    <text evidence="2">Belongs to the Nudix hydrolase family.</text>
</comment>
<dbReference type="InterPro" id="IPR020476">
    <property type="entry name" value="Nudix_hydrolase"/>
</dbReference>
<dbReference type="PANTHER" id="PTHR43736">
    <property type="entry name" value="ADP-RIBOSE PYROPHOSPHATASE"/>
    <property type="match status" value="1"/>
</dbReference>
<evidence type="ECO:0000256" key="2">
    <source>
        <dbReference type="RuleBase" id="RU003476"/>
    </source>
</evidence>
<comment type="caution">
    <text evidence="4">The sequence shown here is derived from an EMBL/GenBank/DDBJ whole genome shotgun (WGS) entry which is preliminary data.</text>
</comment>
<dbReference type="Gene3D" id="3.90.79.10">
    <property type="entry name" value="Nucleoside Triphosphate Pyrophosphohydrolase"/>
    <property type="match status" value="1"/>
</dbReference>
<dbReference type="PRINTS" id="PR00502">
    <property type="entry name" value="NUDIXFAMILY"/>
</dbReference>
<dbReference type="Pfam" id="PF00293">
    <property type="entry name" value="NUDIX"/>
    <property type="match status" value="1"/>
</dbReference>
<dbReference type="Proteomes" id="UP000782312">
    <property type="component" value="Unassembled WGS sequence"/>
</dbReference>
<protein>
    <submittedName>
        <fullName evidence="4">NUDIX hydrolase</fullName>
    </submittedName>
</protein>
<dbReference type="InterPro" id="IPR020084">
    <property type="entry name" value="NUDIX_hydrolase_CS"/>
</dbReference>
<dbReference type="PROSITE" id="PS51462">
    <property type="entry name" value="NUDIX"/>
    <property type="match status" value="1"/>
</dbReference>
<feature type="domain" description="Nudix hydrolase" evidence="3">
    <location>
        <begin position="6"/>
        <end position="140"/>
    </location>
</feature>
<organism evidence="4 5">
    <name type="scientific">Tectimicrobiota bacterium</name>
    <dbReference type="NCBI Taxonomy" id="2528274"/>
    <lineage>
        <taxon>Bacteria</taxon>
        <taxon>Pseudomonadati</taxon>
        <taxon>Nitrospinota/Tectimicrobiota group</taxon>
        <taxon>Candidatus Tectimicrobiota</taxon>
    </lineage>
</organism>
<accession>A0A932I0X3</accession>
<dbReference type="PROSITE" id="PS00893">
    <property type="entry name" value="NUDIX_BOX"/>
    <property type="match status" value="1"/>
</dbReference>
<evidence type="ECO:0000259" key="3">
    <source>
        <dbReference type="PROSITE" id="PS51462"/>
    </source>
</evidence>
<dbReference type="AlphaFoldDB" id="A0A932I0X3"/>
<dbReference type="SUPFAM" id="SSF55811">
    <property type="entry name" value="Nudix"/>
    <property type="match status" value="1"/>
</dbReference>
<evidence type="ECO:0000313" key="5">
    <source>
        <dbReference type="Proteomes" id="UP000782312"/>
    </source>
</evidence>
<dbReference type="EMBL" id="JACPUR010000023">
    <property type="protein sequence ID" value="MBI3128058.1"/>
    <property type="molecule type" value="Genomic_DNA"/>
</dbReference>
<dbReference type="InterPro" id="IPR000086">
    <property type="entry name" value="NUDIX_hydrolase_dom"/>
</dbReference>
<sequence length="149" mass="16453">MGREYPLRPIVGVGAIILKESDVLVVRRGRPPRQGEWSVPGGAVKLGETLEEALRREILEETGLIIEILGRCAVIDRVTRDSWERVRYHYVIVDFVCRPLGGELKAGSDISEAMWHPLADLPSLAPMTPGTAQIILDSAERFRRGALAG</sequence>
<dbReference type="GO" id="GO:0016787">
    <property type="term" value="F:hydrolase activity"/>
    <property type="evidence" value="ECO:0007669"/>
    <property type="project" value="UniProtKB-KW"/>
</dbReference>
<evidence type="ECO:0000256" key="1">
    <source>
        <dbReference type="ARBA" id="ARBA00022801"/>
    </source>
</evidence>
<gene>
    <name evidence="4" type="ORF">HYZ11_10680</name>
</gene>
<evidence type="ECO:0000313" key="4">
    <source>
        <dbReference type="EMBL" id="MBI3128058.1"/>
    </source>
</evidence>
<keyword evidence="1 2" id="KW-0378">Hydrolase</keyword>
<proteinExistence type="inferred from homology"/>
<dbReference type="PANTHER" id="PTHR43736:SF1">
    <property type="entry name" value="DIHYDRONEOPTERIN TRIPHOSPHATE DIPHOSPHATASE"/>
    <property type="match status" value="1"/>
</dbReference>
<dbReference type="InterPro" id="IPR015797">
    <property type="entry name" value="NUDIX_hydrolase-like_dom_sf"/>
</dbReference>
<reference evidence="4" key="1">
    <citation type="submission" date="2020-07" db="EMBL/GenBank/DDBJ databases">
        <title>Huge and variable diversity of episymbiotic CPR bacteria and DPANN archaea in groundwater ecosystems.</title>
        <authorList>
            <person name="He C.Y."/>
            <person name="Keren R."/>
            <person name="Whittaker M."/>
            <person name="Farag I.F."/>
            <person name="Doudna J."/>
            <person name="Cate J.H.D."/>
            <person name="Banfield J.F."/>
        </authorList>
    </citation>
    <scope>NUCLEOTIDE SEQUENCE</scope>
    <source>
        <strain evidence="4">NC_groundwater_763_Ag_S-0.2um_68_21</strain>
    </source>
</reference>
<name>A0A932I0X3_UNCTE</name>